<feature type="transmembrane region" description="Helical" evidence="1">
    <location>
        <begin position="136"/>
        <end position="162"/>
    </location>
</feature>
<gene>
    <name evidence="2" type="ORF">J5A53_14245</name>
    <name evidence="3" type="ORF">NCTC12967_00288</name>
</gene>
<dbReference type="AlphaFoldDB" id="A0A3N4D8V4"/>
<dbReference type="Proteomes" id="UP000677180">
    <property type="component" value="Chromosome"/>
</dbReference>
<feature type="transmembrane region" description="Helical" evidence="1">
    <location>
        <begin position="174"/>
        <end position="194"/>
    </location>
</feature>
<dbReference type="EMBL" id="LR134406">
    <property type="protein sequence ID" value="VEH69024.1"/>
    <property type="molecule type" value="Genomic_DNA"/>
</dbReference>
<dbReference type="OrthoDB" id="4570818at2"/>
<evidence type="ECO:0000313" key="2">
    <source>
        <dbReference type="EMBL" id="QUC10901.1"/>
    </source>
</evidence>
<dbReference type="RefSeq" id="WP_041697006.1">
    <property type="nucleotide sequence ID" value="NZ_CAUVFS010000008.1"/>
</dbReference>
<feature type="transmembrane region" description="Helical" evidence="1">
    <location>
        <begin position="20"/>
        <end position="45"/>
    </location>
</feature>
<feature type="transmembrane region" description="Helical" evidence="1">
    <location>
        <begin position="51"/>
        <end position="72"/>
    </location>
</feature>
<keyword evidence="1" id="KW-0472">Membrane</keyword>
<dbReference type="Proteomes" id="UP000273044">
    <property type="component" value="Chromosome"/>
</dbReference>
<keyword evidence="1" id="KW-1133">Transmembrane helix</keyword>
<reference evidence="3 4" key="1">
    <citation type="submission" date="2018-12" db="EMBL/GenBank/DDBJ databases">
        <authorList>
            <consortium name="Pathogen Informatics"/>
        </authorList>
    </citation>
    <scope>NUCLEOTIDE SEQUENCE [LARGE SCALE GENOMIC DNA]</scope>
    <source>
        <strain evidence="3 4">NCTC12967</strain>
    </source>
</reference>
<proteinExistence type="predicted"/>
<evidence type="ECO:0000256" key="1">
    <source>
        <dbReference type="SAM" id="Phobius"/>
    </source>
</evidence>
<protein>
    <submittedName>
        <fullName evidence="3">Uncharacterized protein</fullName>
    </submittedName>
</protein>
<keyword evidence="4" id="KW-1185">Reference proteome</keyword>
<name>A0A3N4D8V4_9ACTN</name>
<evidence type="ECO:0000313" key="3">
    <source>
        <dbReference type="EMBL" id="VEH69024.1"/>
    </source>
</evidence>
<dbReference type="GeneID" id="64405787"/>
<organism evidence="3 4">
    <name type="scientific">Arachnia propionica</name>
    <dbReference type="NCBI Taxonomy" id="1750"/>
    <lineage>
        <taxon>Bacteria</taxon>
        <taxon>Bacillati</taxon>
        <taxon>Actinomycetota</taxon>
        <taxon>Actinomycetes</taxon>
        <taxon>Propionibacteriales</taxon>
        <taxon>Propionibacteriaceae</taxon>
        <taxon>Arachnia</taxon>
    </lineage>
</organism>
<evidence type="ECO:0000313" key="4">
    <source>
        <dbReference type="Proteomes" id="UP000273044"/>
    </source>
</evidence>
<reference evidence="2" key="2">
    <citation type="submission" date="2021-03" db="EMBL/GenBank/DDBJ databases">
        <title>Human Oral Microbial Genomes.</title>
        <authorList>
            <person name="Johnston C.D."/>
            <person name="Chen T."/>
            <person name="Dewhirst F.E."/>
        </authorList>
    </citation>
    <scope>NUCLEOTIDE SEQUENCE</scope>
    <source>
        <strain evidence="2">F0714</strain>
    </source>
</reference>
<sequence>MLEQFFRALSDFTAAQPPALQWLAVFVGGALPFVESYYGAVIGVIVGVHPIAAILCAIAGNIASTTGCIAVARATHARRLRRAAEGFRRAAPGVPGSGDGAADVSEVAAAGTDVPQVKALTKGLKNPKLRRRFEKYGVPGVCLGSQTIMPSQITAVMLMGLGASTCDVTRWQCLSIAIWGIAYGSLAALGMGLLT</sequence>
<dbReference type="EMBL" id="CP072385">
    <property type="protein sequence ID" value="QUC10901.1"/>
    <property type="molecule type" value="Genomic_DNA"/>
</dbReference>
<keyword evidence="1" id="KW-0812">Transmembrane</keyword>
<accession>A0A3N4D8V4</accession>